<sequence length="132" mass="14511">MHEAQQPPLPALVPMWSTVRAWLEEWNILEKPAPPLMSMASIGPILGTVLMYTVRTVAFIFGVLPFLWILLCECRGLFKLVLIKLLWAKEEAAQTTLAHDDNPSLTATSTAYSAEAGKPAPAITTSMLTIPH</sequence>
<keyword evidence="1" id="KW-0812">Transmembrane</keyword>
<dbReference type="EMBL" id="LT671822">
    <property type="protein sequence ID" value="SHO77034.1"/>
    <property type="molecule type" value="Genomic_DNA"/>
</dbReference>
<keyword evidence="1" id="KW-1133">Transmembrane helix</keyword>
<reference evidence="3" key="1">
    <citation type="journal article" date="2017" name="Nucleic Acids Res.">
        <title>Proteogenomics produces comprehensive and highly accurate protein-coding gene annotation in a complete genome assembly of Malassezia sympodialis.</title>
        <authorList>
            <person name="Zhu Y."/>
            <person name="Engstroem P.G."/>
            <person name="Tellgren-Roth C."/>
            <person name="Baudo C.D."/>
            <person name="Kennell J.C."/>
            <person name="Sun S."/>
            <person name="Billmyre R.B."/>
            <person name="Schroeder M.S."/>
            <person name="Andersson A."/>
            <person name="Holm T."/>
            <person name="Sigurgeirsson B."/>
            <person name="Wu G."/>
            <person name="Sankaranarayanan S.R."/>
            <person name="Siddharthan R."/>
            <person name="Sanyal K."/>
            <person name="Lundeberg J."/>
            <person name="Nystedt B."/>
            <person name="Boekhout T."/>
            <person name="Dawson T.L. Jr."/>
            <person name="Heitman J."/>
            <person name="Scheynius A."/>
            <person name="Lehtioe J."/>
        </authorList>
    </citation>
    <scope>NUCLEOTIDE SEQUENCE [LARGE SCALE GENOMIC DNA]</scope>
    <source>
        <strain evidence="3">ATCC 42132</strain>
    </source>
</reference>
<feature type="transmembrane region" description="Helical" evidence="1">
    <location>
        <begin position="45"/>
        <end position="71"/>
    </location>
</feature>
<evidence type="ECO:0000256" key="1">
    <source>
        <dbReference type="SAM" id="Phobius"/>
    </source>
</evidence>
<dbReference type="VEuPathDB" id="FungiDB:MSYG_1374"/>
<organism evidence="2 3">
    <name type="scientific">Malassezia sympodialis (strain ATCC 42132)</name>
    <name type="common">Atopic eczema-associated yeast</name>
    <dbReference type="NCBI Taxonomy" id="1230383"/>
    <lineage>
        <taxon>Eukaryota</taxon>
        <taxon>Fungi</taxon>
        <taxon>Dikarya</taxon>
        <taxon>Basidiomycota</taxon>
        <taxon>Ustilaginomycotina</taxon>
        <taxon>Malasseziomycetes</taxon>
        <taxon>Malasseziales</taxon>
        <taxon>Malasseziaceae</taxon>
        <taxon>Malassezia</taxon>
    </lineage>
</organism>
<keyword evidence="3" id="KW-1185">Reference proteome</keyword>
<keyword evidence="1" id="KW-0472">Membrane</keyword>
<gene>
    <name evidence="2" type="ORF">MSYG_1374</name>
</gene>
<evidence type="ECO:0000313" key="2">
    <source>
        <dbReference type="EMBL" id="SHO77034.1"/>
    </source>
</evidence>
<dbReference type="Proteomes" id="UP000186303">
    <property type="component" value="Chromosome 2"/>
</dbReference>
<proteinExistence type="predicted"/>
<name>A0A1M8A4E3_MALS4</name>
<dbReference type="OrthoDB" id="10364335at2759"/>
<protein>
    <submittedName>
        <fullName evidence="2">Uncharacterized protein</fullName>
    </submittedName>
</protein>
<accession>A0A1M8A4E3</accession>
<evidence type="ECO:0000313" key="3">
    <source>
        <dbReference type="Proteomes" id="UP000186303"/>
    </source>
</evidence>
<dbReference type="AlphaFoldDB" id="A0A1M8A4E3"/>